<protein>
    <submittedName>
        <fullName evidence="1">Uncharacterized protein</fullName>
    </submittedName>
</protein>
<evidence type="ECO:0000313" key="1">
    <source>
        <dbReference type="EMBL" id="GGH91545.1"/>
    </source>
</evidence>
<dbReference type="RefSeq" id="WP_262891863.1">
    <property type="nucleotide sequence ID" value="NZ_BMGY01000076.1"/>
</dbReference>
<dbReference type="EMBL" id="BMGY01000076">
    <property type="protein sequence ID" value="GGH91545.1"/>
    <property type="molecule type" value="Genomic_DNA"/>
</dbReference>
<proteinExistence type="predicted"/>
<accession>A0ABQ2AJR6</accession>
<sequence>MQIISRTKLNVPVLSAGRSNHSLAKIIARANLPHSRQYAIERM</sequence>
<reference evidence="2" key="1">
    <citation type="journal article" date="2019" name="Int. J. Syst. Evol. Microbiol.">
        <title>The Global Catalogue of Microorganisms (GCM) 10K type strain sequencing project: providing services to taxonomists for standard genome sequencing and annotation.</title>
        <authorList>
            <consortium name="The Broad Institute Genomics Platform"/>
            <consortium name="The Broad Institute Genome Sequencing Center for Infectious Disease"/>
            <person name="Wu L."/>
            <person name="Ma J."/>
        </authorList>
    </citation>
    <scope>NUCLEOTIDE SEQUENCE [LARGE SCALE GENOMIC DNA]</scope>
    <source>
        <strain evidence="2">CGMCC 1.14966</strain>
    </source>
</reference>
<gene>
    <name evidence="1" type="ORF">GCM10011495_39890</name>
</gene>
<comment type="caution">
    <text evidence="1">The sequence shown here is derived from an EMBL/GenBank/DDBJ whole genome shotgun (WGS) entry which is preliminary data.</text>
</comment>
<dbReference type="Proteomes" id="UP000637774">
    <property type="component" value="Unassembled WGS sequence"/>
</dbReference>
<name>A0ABQ2AJR6_9BACT</name>
<evidence type="ECO:0000313" key="2">
    <source>
        <dbReference type="Proteomes" id="UP000637774"/>
    </source>
</evidence>
<organism evidence="1 2">
    <name type="scientific">Hymenobacter frigidus</name>
    <dbReference type="NCBI Taxonomy" id="1524095"/>
    <lineage>
        <taxon>Bacteria</taxon>
        <taxon>Pseudomonadati</taxon>
        <taxon>Bacteroidota</taxon>
        <taxon>Cytophagia</taxon>
        <taxon>Cytophagales</taxon>
        <taxon>Hymenobacteraceae</taxon>
        <taxon>Hymenobacter</taxon>
    </lineage>
</organism>
<keyword evidence="2" id="KW-1185">Reference proteome</keyword>